<dbReference type="PANTHER" id="PTHR37283">
    <property type="entry name" value="PH DOMAIN-CONTAINING PROTEIN YHR131C"/>
    <property type="match status" value="1"/>
</dbReference>
<feature type="compositionally biased region" description="Polar residues" evidence="1">
    <location>
        <begin position="529"/>
        <end position="538"/>
    </location>
</feature>
<reference evidence="2 3" key="1">
    <citation type="journal article" date="2007" name="Proc. Natl. Acad. Sci. U.S.A.">
        <title>Genome sequencing and comparative analysis of Saccharomyces cerevisiae strain YJM789.</title>
        <authorList>
            <person name="Wei W."/>
            <person name="McCusker J.H."/>
            <person name="Hyman R.W."/>
            <person name="Jones T."/>
            <person name="Ning Y."/>
            <person name="Cao Z."/>
            <person name="Gu Z."/>
            <person name="Bruno D."/>
            <person name="Miranda M."/>
            <person name="Nguyen M."/>
            <person name="Wilhelmy J."/>
            <person name="Komp C."/>
            <person name="Tamse R."/>
            <person name="Wang X."/>
            <person name="Jia P."/>
            <person name="Luedi P."/>
            <person name="Oefner P.J."/>
            <person name="David L."/>
            <person name="Dietrich F.S."/>
            <person name="Li Y."/>
            <person name="Davis R.W."/>
            <person name="Steinmetz L.M."/>
        </authorList>
    </citation>
    <scope>NUCLEOTIDE SEQUENCE [LARGE SCALE GENOMIC DNA]</scope>
    <source>
        <strain evidence="2 3">YJM789</strain>
    </source>
</reference>
<dbReference type="Gene3D" id="2.30.29.30">
    <property type="entry name" value="Pleckstrin-homology domain (PH domain)/Phosphotyrosine-binding domain (PTB)"/>
    <property type="match status" value="1"/>
</dbReference>
<organism evidence="2 3">
    <name type="scientific">Saccharomyces cerevisiae (strain YJM789)</name>
    <name type="common">Baker's yeast</name>
    <dbReference type="NCBI Taxonomy" id="307796"/>
    <lineage>
        <taxon>Eukaryota</taxon>
        <taxon>Fungi</taxon>
        <taxon>Dikarya</taxon>
        <taxon>Ascomycota</taxon>
        <taxon>Saccharomycotina</taxon>
        <taxon>Saccharomycetes</taxon>
        <taxon>Saccharomycetales</taxon>
        <taxon>Saccharomycetaceae</taxon>
        <taxon>Saccharomyces</taxon>
    </lineage>
</organism>
<evidence type="ECO:0000313" key="2">
    <source>
        <dbReference type="EMBL" id="EDN62672.1"/>
    </source>
</evidence>
<sequence length="740" mass="84170">MSSSIFEMTIDHDGMDSTGLKLSQTASSISMGDEFLCSSNTSNSILDSPLPKVTFNHIDSITDINTNIMNEIVEPQSGVDVDVADKNALYCIDPYPVEPPCYDFANPSKVIRYPIYEHCRPCLTSVKPPSYTPSVEHYTVVSMKMEKLSPFENASSRLWNNFILQINSTQINFYSIDDSLTRHIKNYRGGDMFDHSHHSKTASDRHHSARSLLNAFTTKSTYQFDKYDKERICGEIARDEHKFLSDERLFKSYSLQCAKVGLPIDYSSRDFVLRMRCEGQQFLVQFSHVDELIYWAMYLNMGISLSLDLELREMPTYRSVPRRRHPRTRRFKQHNKNKNKNKSRQNSDRNDSRSHSLLLRRSHTSSVVTKVATGNERPTNKSRSRSLSLLPPSVSDASHDSNGPNDSGSLAGESSQTDLCGLFTSKLRNFFKTDSSSRKNSNMDIGQKMRSKELNSVQEEIDDNGSTTNTNTSVLSSTFSPTAHSVLTAQTSTHENFRSRSNSNPIDPLRCDRSVLKINNFEPVYEGTGRSTISNSAERTNREEKLNRGNEDVNGDEDDDENEDDANYEEDDEDGYVEDDDINRLVYLDERESRYENADVEYGTIFSTKSFSVTGCLNHDFPKKLSLKCGNKNQSSNDSKWAPATQLVSRKRYIKDSLRCIKPLTEDHPWVGKIIFKPALPPAFETNNPPIRVYSGEDSTDLMHVKNHYLKPYIVGSCGFLKTGSKLFHFYDRTNDLTNL</sequence>
<dbReference type="PANTHER" id="PTHR37283:SF1">
    <property type="entry name" value="PH DOMAIN-CONTAINING PROTEIN YHR131C"/>
    <property type="match status" value="1"/>
</dbReference>
<feature type="compositionally biased region" description="Basic and acidic residues" evidence="1">
    <location>
        <begin position="345"/>
        <end position="354"/>
    </location>
</feature>
<dbReference type="AlphaFoldDB" id="A6ZRU0"/>
<feature type="compositionally biased region" description="Basic and acidic residues" evidence="1">
    <location>
        <begin position="539"/>
        <end position="551"/>
    </location>
</feature>
<feature type="compositionally biased region" description="Low complexity" evidence="1">
    <location>
        <begin position="464"/>
        <end position="476"/>
    </location>
</feature>
<dbReference type="InterPro" id="IPR011993">
    <property type="entry name" value="PH-like_dom_sf"/>
</dbReference>
<gene>
    <name evidence="2" type="ORF">SCY_4651</name>
</gene>
<accession>A6ZRU0</accession>
<feature type="compositionally biased region" description="Polar residues" evidence="1">
    <location>
        <begin position="490"/>
        <end position="505"/>
    </location>
</feature>
<feature type="compositionally biased region" description="Acidic residues" evidence="1">
    <location>
        <begin position="553"/>
        <end position="576"/>
    </location>
</feature>
<dbReference type="EMBL" id="AAFW02000067">
    <property type="protein sequence ID" value="EDN62672.1"/>
    <property type="molecule type" value="Genomic_DNA"/>
</dbReference>
<proteinExistence type="predicted"/>
<protein>
    <submittedName>
        <fullName evidence="2">Conserved protein</fullName>
    </submittedName>
</protein>
<feature type="region of interest" description="Disordered" evidence="1">
    <location>
        <begin position="318"/>
        <end position="415"/>
    </location>
</feature>
<name>A6ZRU0_YEAS7</name>
<feature type="region of interest" description="Disordered" evidence="1">
    <location>
        <begin position="525"/>
        <end position="576"/>
    </location>
</feature>
<feature type="compositionally biased region" description="Basic residues" evidence="1">
    <location>
        <begin position="320"/>
        <end position="343"/>
    </location>
</feature>
<feature type="compositionally biased region" description="Polar residues" evidence="1">
    <location>
        <begin position="400"/>
        <end position="415"/>
    </location>
</feature>
<feature type="compositionally biased region" description="Polar residues" evidence="1">
    <location>
        <begin position="433"/>
        <end position="444"/>
    </location>
</feature>
<evidence type="ECO:0000313" key="3">
    <source>
        <dbReference type="Proteomes" id="UP000007060"/>
    </source>
</evidence>
<dbReference type="HOGENOM" id="CLU_012105_0_0_1"/>
<evidence type="ECO:0000256" key="1">
    <source>
        <dbReference type="SAM" id="MobiDB-lite"/>
    </source>
</evidence>
<dbReference type="OrthoDB" id="5865767at2759"/>
<comment type="caution">
    <text evidence="2">The sequence shown here is derived from an EMBL/GenBank/DDBJ whole genome shotgun (WGS) entry which is preliminary data.</text>
</comment>
<feature type="region of interest" description="Disordered" evidence="1">
    <location>
        <begin position="433"/>
        <end position="476"/>
    </location>
</feature>
<feature type="region of interest" description="Disordered" evidence="1">
    <location>
        <begin position="490"/>
        <end position="509"/>
    </location>
</feature>
<dbReference type="Proteomes" id="UP000007060">
    <property type="component" value="Unassembled WGS sequence"/>
</dbReference>